<proteinExistence type="predicted"/>
<organism evidence="1 2">
    <name type="scientific">Mycolicibacterium aurum</name>
    <name type="common">Mycobacterium aurum</name>
    <dbReference type="NCBI Taxonomy" id="1791"/>
    <lineage>
        <taxon>Bacteria</taxon>
        <taxon>Bacillati</taxon>
        <taxon>Actinomycetota</taxon>
        <taxon>Actinomycetes</taxon>
        <taxon>Mycobacteriales</taxon>
        <taxon>Mycobacteriaceae</taxon>
        <taxon>Mycolicibacterium</taxon>
    </lineage>
</organism>
<dbReference type="EMBL" id="LR134356">
    <property type="protein sequence ID" value="VEG57317.1"/>
    <property type="molecule type" value="Genomic_DNA"/>
</dbReference>
<evidence type="ECO:0000313" key="1">
    <source>
        <dbReference type="EMBL" id="VEG57317.1"/>
    </source>
</evidence>
<protein>
    <submittedName>
        <fullName evidence="1">Uncharacterized protein</fullName>
    </submittedName>
</protein>
<dbReference type="KEGG" id="mauu:NCTC10437_04325"/>
<accession>A0A448IYC8</accession>
<dbReference type="STRING" id="1791.GCA_001049355_05511"/>
<sequence>MVMVAITIVGCTPDRSADADRIRVELQGMPGVAAMNVAYINDFENGANLSIDLDMTRATEPEIGAAAHRVEELVGTQFSDHRQKTTITVADRAGIEYSAGKSPEYIVTVAQLLRGLRVRSGAGTIEWLQVGGPPNLEIWDSPEPDADLRAALGGLSTVVPTPADGVVYVRSGAYRERSGWNVALPLTHAQMDMIVGQRDRLPVIVFQVDVLAAAISGLTVDLGAPDEAYGNALAVVAAVAPTRAHPVTVEWRMTGDAPAEVASFTACAPAEFAPPPVSGFAQLKERLEDQFAGCGPA</sequence>
<keyword evidence="2" id="KW-1185">Reference proteome</keyword>
<gene>
    <name evidence="1" type="ORF">NCTC10437_04325</name>
</gene>
<reference evidence="1 2" key="1">
    <citation type="submission" date="2018-12" db="EMBL/GenBank/DDBJ databases">
        <authorList>
            <consortium name="Pathogen Informatics"/>
        </authorList>
    </citation>
    <scope>NUCLEOTIDE SEQUENCE [LARGE SCALE GENOMIC DNA]</scope>
    <source>
        <strain evidence="1 2">NCTC10437</strain>
    </source>
</reference>
<dbReference type="AlphaFoldDB" id="A0A448IYC8"/>
<dbReference type="Proteomes" id="UP000279306">
    <property type="component" value="Chromosome"/>
</dbReference>
<name>A0A448IYC8_MYCAU</name>
<evidence type="ECO:0000313" key="2">
    <source>
        <dbReference type="Proteomes" id="UP000279306"/>
    </source>
</evidence>